<dbReference type="Proteomes" id="UP001152798">
    <property type="component" value="Chromosome 5"/>
</dbReference>
<feature type="transmembrane region" description="Helical" evidence="8">
    <location>
        <begin position="49"/>
        <end position="71"/>
    </location>
</feature>
<feature type="transmembrane region" description="Helical" evidence="8">
    <location>
        <begin position="384"/>
        <end position="408"/>
    </location>
</feature>
<dbReference type="PANTHER" id="PTHR48021:SF1">
    <property type="entry name" value="GH07001P-RELATED"/>
    <property type="match status" value="1"/>
</dbReference>
<feature type="transmembrane region" description="Helical" evidence="8">
    <location>
        <begin position="287"/>
        <end position="312"/>
    </location>
</feature>
<feature type="transmembrane region" description="Helical" evidence="8">
    <location>
        <begin position="350"/>
        <end position="372"/>
    </location>
</feature>
<dbReference type="GO" id="GO:0005886">
    <property type="term" value="C:plasma membrane"/>
    <property type="evidence" value="ECO:0007669"/>
    <property type="project" value="UniProtKB-SubCell"/>
</dbReference>
<protein>
    <recommendedName>
        <fullName evidence="9">Major facilitator superfamily (MFS) profile domain-containing protein</fullName>
    </recommendedName>
</protein>
<feature type="transmembrane region" description="Helical" evidence="8">
    <location>
        <begin position="91"/>
        <end position="108"/>
    </location>
</feature>
<feature type="transmembrane region" description="Helical" evidence="8">
    <location>
        <begin position="324"/>
        <end position="343"/>
    </location>
</feature>
<dbReference type="Pfam" id="PF00083">
    <property type="entry name" value="Sugar_tr"/>
    <property type="match status" value="1"/>
</dbReference>
<dbReference type="PROSITE" id="PS50850">
    <property type="entry name" value="MFS"/>
    <property type="match status" value="1"/>
</dbReference>
<dbReference type="GO" id="GO:0051119">
    <property type="term" value="F:sugar transmembrane transporter activity"/>
    <property type="evidence" value="ECO:0007669"/>
    <property type="project" value="InterPro"/>
</dbReference>
<dbReference type="EMBL" id="OV725081">
    <property type="protein sequence ID" value="CAH1403281.1"/>
    <property type="molecule type" value="Genomic_DNA"/>
</dbReference>
<dbReference type="InterPro" id="IPR020846">
    <property type="entry name" value="MFS_dom"/>
</dbReference>
<feature type="transmembrane region" description="Helical" evidence="8">
    <location>
        <begin position="120"/>
        <end position="138"/>
    </location>
</feature>
<evidence type="ECO:0000259" key="9">
    <source>
        <dbReference type="PROSITE" id="PS50850"/>
    </source>
</evidence>
<proteinExistence type="predicted"/>
<dbReference type="CDD" id="cd17358">
    <property type="entry name" value="MFS_GLUT6_8_Class3_like"/>
    <property type="match status" value="1"/>
</dbReference>
<dbReference type="InterPro" id="IPR003663">
    <property type="entry name" value="Sugar/inositol_transpt"/>
</dbReference>
<reference evidence="10" key="1">
    <citation type="submission" date="2022-01" db="EMBL/GenBank/DDBJ databases">
        <authorList>
            <person name="King R."/>
        </authorList>
    </citation>
    <scope>NUCLEOTIDE SEQUENCE</scope>
</reference>
<keyword evidence="2" id="KW-0813">Transport</keyword>
<evidence type="ECO:0000256" key="8">
    <source>
        <dbReference type="SAM" id="Phobius"/>
    </source>
</evidence>
<keyword evidence="6 8" id="KW-1133">Transmembrane helix</keyword>
<keyword evidence="3" id="KW-1003">Cell membrane</keyword>
<feature type="transmembrane region" description="Helical" evidence="8">
    <location>
        <begin position="453"/>
        <end position="471"/>
    </location>
</feature>
<organism evidence="10 11">
    <name type="scientific">Nezara viridula</name>
    <name type="common">Southern green stink bug</name>
    <name type="synonym">Cimex viridulus</name>
    <dbReference type="NCBI Taxonomy" id="85310"/>
    <lineage>
        <taxon>Eukaryota</taxon>
        <taxon>Metazoa</taxon>
        <taxon>Ecdysozoa</taxon>
        <taxon>Arthropoda</taxon>
        <taxon>Hexapoda</taxon>
        <taxon>Insecta</taxon>
        <taxon>Pterygota</taxon>
        <taxon>Neoptera</taxon>
        <taxon>Paraneoptera</taxon>
        <taxon>Hemiptera</taxon>
        <taxon>Heteroptera</taxon>
        <taxon>Panheteroptera</taxon>
        <taxon>Pentatomomorpha</taxon>
        <taxon>Pentatomoidea</taxon>
        <taxon>Pentatomidae</taxon>
        <taxon>Pentatominae</taxon>
        <taxon>Nezara</taxon>
    </lineage>
</organism>
<dbReference type="SUPFAM" id="SSF103473">
    <property type="entry name" value="MFS general substrate transporter"/>
    <property type="match status" value="1"/>
</dbReference>
<dbReference type="InterPro" id="IPR036259">
    <property type="entry name" value="MFS_trans_sf"/>
</dbReference>
<evidence type="ECO:0000313" key="11">
    <source>
        <dbReference type="Proteomes" id="UP001152798"/>
    </source>
</evidence>
<keyword evidence="11" id="KW-1185">Reference proteome</keyword>
<keyword evidence="5 8" id="KW-0812">Transmembrane</keyword>
<comment type="subcellular location">
    <subcellularLocation>
        <location evidence="1">Cell membrane</location>
        <topology evidence="1">Multi-pass membrane protein</topology>
    </subcellularLocation>
</comment>
<feature type="transmembrane region" description="Helical" evidence="8">
    <location>
        <begin position="144"/>
        <end position="167"/>
    </location>
</feature>
<evidence type="ECO:0000256" key="3">
    <source>
        <dbReference type="ARBA" id="ARBA00022475"/>
    </source>
</evidence>
<dbReference type="FunFam" id="1.20.1250.20:FF:000218">
    <property type="entry name" value="facilitated trehalose transporter Tret1"/>
    <property type="match status" value="1"/>
</dbReference>
<dbReference type="PANTHER" id="PTHR48021">
    <property type="match status" value="1"/>
</dbReference>
<feature type="domain" description="Major facilitator superfamily (MFS) profile" evidence="9">
    <location>
        <begin position="51"/>
        <end position="475"/>
    </location>
</feature>
<dbReference type="InterPro" id="IPR050549">
    <property type="entry name" value="MFS_Trehalose_Transporter"/>
</dbReference>
<evidence type="ECO:0000256" key="7">
    <source>
        <dbReference type="ARBA" id="ARBA00023136"/>
    </source>
</evidence>
<feature type="transmembrane region" description="Helical" evidence="8">
    <location>
        <begin position="179"/>
        <end position="200"/>
    </location>
</feature>
<name>A0A9P0HKS3_NEZVI</name>
<dbReference type="InterPro" id="IPR005828">
    <property type="entry name" value="MFS_sugar_transport-like"/>
</dbReference>
<evidence type="ECO:0000256" key="5">
    <source>
        <dbReference type="ARBA" id="ARBA00022692"/>
    </source>
</evidence>
<sequence length="495" mass="53780">MVGVCSTSSGDAKQMVGSEQMEKSKVEIRPLSSGGYVAPSVVPGKGRQALAAAIVCILAFIFGASVGWPSPVQPLLQSDRSPVGQLSDGDVSWLASLTFLGGITGSFIWSRIADRFGRKFCGYSVSVPFLIGWGLISFCHDRYLMLIARFINGIGGSGALILSPTYISEVATDSIRGALGSFVILYMNAGIVFAYSLGAVVDYDTLNYACLSIPILFIFLFFWMPESPEYLWSKGKKEKAFNSLLWLRSGDIKFVQEEIFIYNTKCQEGSVSYSALVCSRGRRMGMLIGLGLFTWQQFCGILAILSYTSFIFEKAGSSIPPERATIIVGLFQLFASFVSSVIVDRSGRKILLLISYIFMGLSLTSIGAYFYLDSLGFDVSNLGWVPVVSLSVHVLTYALGAGPVPYVVISETLPIDIRGLATSTIVLWGTSLAFVSVKIFPILIASVGTAGCFWFFSVFCFAGFLFTWSLVPETKGIPLQEILQRLNGCRGIDLV</sequence>
<dbReference type="Gene3D" id="1.20.1250.20">
    <property type="entry name" value="MFS general substrate transporter like domains"/>
    <property type="match status" value="2"/>
</dbReference>
<keyword evidence="7 8" id="KW-0472">Membrane</keyword>
<dbReference type="PRINTS" id="PR00171">
    <property type="entry name" value="SUGRTRNSPORT"/>
</dbReference>
<dbReference type="InterPro" id="IPR044775">
    <property type="entry name" value="MFS_ERD6/Tret1-like"/>
</dbReference>
<gene>
    <name evidence="10" type="ORF">NEZAVI_LOCUS11911</name>
</gene>
<feature type="transmembrane region" description="Helical" evidence="8">
    <location>
        <begin position="206"/>
        <end position="224"/>
    </location>
</feature>
<feature type="transmembrane region" description="Helical" evidence="8">
    <location>
        <begin position="420"/>
        <end position="447"/>
    </location>
</feature>
<evidence type="ECO:0000313" key="10">
    <source>
        <dbReference type="EMBL" id="CAH1403281.1"/>
    </source>
</evidence>
<accession>A0A9P0HKS3</accession>
<evidence type="ECO:0000256" key="1">
    <source>
        <dbReference type="ARBA" id="ARBA00004651"/>
    </source>
</evidence>
<dbReference type="OrthoDB" id="6612291at2759"/>
<keyword evidence="4" id="KW-0762">Sugar transport</keyword>
<evidence type="ECO:0000256" key="2">
    <source>
        <dbReference type="ARBA" id="ARBA00022448"/>
    </source>
</evidence>
<evidence type="ECO:0000256" key="4">
    <source>
        <dbReference type="ARBA" id="ARBA00022597"/>
    </source>
</evidence>
<evidence type="ECO:0000256" key="6">
    <source>
        <dbReference type="ARBA" id="ARBA00022989"/>
    </source>
</evidence>
<dbReference type="AlphaFoldDB" id="A0A9P0HKS3"/>